<name>A0A9X2TDH4_9BACT</name>
<dbReference type="GO" id="GO:0019867">
    <property type="term" value="C:outer membrane"/>
    <property type="evidence" value="ECO:0007669"/>
    <property type="project" value="InterPro"/>
</dbReference>
<dbReference type="InterPro" id="IPR011042">
    <property type="entry name" value="6-blade_b-propeller_TolB-like"/>
</dbReference>
<accession>A0A9X2TDH4</accession>
<organism evidence="5 6">
    <name type="scientific">Salinibacter ruber</name>
    <dbReference type="NCBI Taxonomy" id="146919"/>
    <lineage>
        <taxon>Bacteria</taxon>
        <taxon>Pseudomonadati</taxon>
        <taxon>Rhodothermota</taxon>
        <taxon>Rhodothermia</taxon>
        <taxon>Rhodothermales</taxon>
        <taxon>Salinibacteraceae</taxon>
        <taxon>Salinibacter</taxon>
    </lineage>
</organism>
<comment type="subcellular location">
    <subcellularLocation>
        <location evidence="1">Membrane</location>
    </subcellularLocation>
</comment>
<proteinExistence type="inferred from homology"/>
<sequence length="1006" mass="109777">MVTPRTSATLTSATLRSLVGLGGLLFLFFLLVVPFQESRAQSLALFSRNHPELDWRVATTDHFEIVHPARLDSIAARAAPIAETTYDSLATALDTTFSERIQVVLTDQDDIANGFAALLSGGAVTDIWVHPTDWATKFSEPSPWLRTVLSHELVHLFHARAVSSDLGALEQLGIPGFWSEGLAQYQAETWNAQRGERWLRAAVLDDNLDYDDGQSLWNGRLLYASGHSQVRYFAQQHGDSTLTQMLHHRSERLFGLLETHDFETAFRETTGQPYDTFREQWRRDMNVYYNTLAGQIETLDSLRTDTLRVPGRGVLDLKYSPDTSRVAALVELSPERPVRRLYVIDRSAGERHMVAEGPIEPPVAWHPSGRQLAFSRRARGPSGSVIDDLFLVRAGGSGERRLTRGRRTTAPTFSPDGDRLAFAGSEDGTANIYAMTLPDGEPTRITDYAGNIEVTGLSWHPTQDTLALTHVGPEGGRTLRLYDMAADTAAVLTGPSTDDQRPTWSPGGTKLAYTSLRDGVPNAFVQDVEWGTRRRVTRLVRGAAVHDWVPVDSAFGAAEASTKKAATEAVPGEALAVSTTLSKTDDGAFLIPAGHRADSIRPSVPQDYAAWRAEQPPHPIPTDIPPDPSLIRSRGDYNSWAGLTNRFSFGLPYYFSPGSAGIAGLTSWVEPTGQHALNAGGNVSVVAPLKDSEVFASYTNRQFAPTVNVSLFSASSSGRIYGNDLLVQEQTGGSLRLRWPLDWWARPYTSTALEVRLRYVDLTPLDRSEFVPGPGALQAPRGGQQASVRLQWTRRHRPPYRHTLVHPLDGWGLRLRGTAAGEVLGGDSSFLRGDLMGYGVLPGLGDQRLFLHGRVQAQTGSPFPQDYLGFSRYDAIELPALSESAPFTLGDADRVRGYRSYALGTRLAFGSAEYRIPLAQSLGTKLLGLVSLGRTTVSGFLDGGGVWTGANLDGATWRAGAGVELKNALSVGGLRIGHALGAGRPVLKGDGTDWNVYYRVQTALPF</sequence>
<dbReference type="AlphaFoldDB" id="A0A9X2TDH4"/>
<reference evidence="5" key="1">
    <citation type="submission" date="2022-08" db="EMBL/GenBank/DDBJ databases">
        <title>Genomic Encyclopedia of Type Strains, Phase V (KMG-V): Genome sequencing to study the core and pangenomes of soil and plant-associated prokaryotes.</title>
        <authorList>
            <person name="Whitman W."/>
        </authorList>
    </citation>
    <scope>NUCLEOTIDE SEQUENCE</scope>
    <source>
        <strain evidence="5">SP3049</strain>
    </source>
</reference>
<dbReference type="PANTHER" id="PTHR36842:SF1">
    <property type="entry name" value="PROTEIN TOLB"/>
    <property type="match status" value="1"/>
</dbReference>
<comment type="similarity">
    <text evidence="2">Belongs to the TolB family.</text>
</comment>
<keyword evidence="3" id="KW-0472">Membrane</keyword>
<evidence type="ECO:0000259" key="4">
    <source>
        <dbReference type="Pfam" id="PF01103"/>
    </source>
</evidence>
<feature type="domain" description="Bacterial surface antigen (D15)" evidence="4">
    <location>
        <begin position="692"/>
        <end position="979"/>
    </location>
</feature>
<dbReference type="Gene3D" id="2.120.10.30">
    <property type="entry name" value="TolB, C-terminal domain"/>
    <property type="match status" value="1"/>
</dbReference>
<protein>
    <submittedName>
        <fullName evidence="5">Tol biopolymer transport system component</fullName>
    </submittedName>
</protein>
<dbReference type="InterPro" id="IPR011659">
    <property type="entry name" value="WD40"/>
</dbReference>
<evidence type="ECO:0000313" key="6">
    <source>
        <dbReference type="Proteomes" id="UP001155057"/>
    </source>
</evidence>
<dbReference type="Proteomes" id="UP001155057">
    <property type="component" value="Unassembled WGS sequence"/>
</dbReference>
<dbReference type="EMBL" id="JANUAE010000001">
    <property type="protein sequence ID" value="MCS3708445.1"/>
    <property type="molecule type" value="Genomic_DNA"/>
</dbReference>
<dbReference type="Gene3D" id="2.40.160.50">
    <property type="entry name" value="membrane protein fhac: a member of the omp85/tpsb transporter family"/>
    <property type="match status" value="1"/>
</dbReference>
<dbReference type="Pfam" id="PF07676">
    <property type="entry name" value="PD40"/>
    <property type="match status" value="2"/>
</dbReference>
<gene>
    <name evidence="5" type="ORF">GGP61_000032</name>
</gene>
<evidence type="ECO:0000313" key="5">
    <source>
        <dbReference type="EMBL" id="MCS3708445.1"/>
    </source>
</evidence>
<dbReference type="Gene3D" id="2.120.10.60">
    <property type="entry name" value="Tricorn protease N-terminal domain"/>
    <property type="match status" value="1"/>
</dbReference>
<evidence type="ECO:0000256" key="3">
    <source>
        <dbReference type="ARBA" id="ARBA00023136"/>
    </source>
</evidence>
<comment type="caution">
    <text evidence="5">The sequence shown here is derived from an EMBL/GenBank/DDBJ whole genome shotgun (WGS) entry which is preliminary data.</text>
</comment>
<dbReference type="PANTHER" id="PTHR36842">
    <property type="entry name" value="PROTEIN TOLB HOMOLOG"/>
    <property type="match status" value="1"/>
</dbReference>
<dbReference type="SUPFAM" id="SSF82171">
    <property type="entry name" value="DPP6 N-terminal domain-like"/>
    <property type="match status" value="1"/>
</dbReference>
<dbReference type="Pfam" id="PF01103">
    <property type="entry name" value="Omp85"/>
    <property type="match status" value="1"/>
</dbReference>
<dbReference type="RefSeq" id="WP_183957306.1">
    <property type="nucleotide sequence ID" value="NZ_JACIFB010000002.1"/>
</dbReference>
<evidence type="ECO:0000256" key="1">
    <source>
        <dbReference type="ARBA" id="ARBA00004370"/>
    </source>
</evidence>
<evidence type="ECO:0000256" key="2">
    <source>
        <dbReference type="ARBA" id="ARBA00009820"/>
    </source>
</evidence>
<dbReference type="InterPro" id="IPR000184">
    <property type="entry name" value="Bac_surfAg_D15"/>
</dbReference>